<dbReference type="EMBL" id="CP013694">
    <property type="protein sequence ID" value="ALU29690.1"/>
    <property type="molecule type" value="Genomic_DNA"/>
</dbReference>
<dbReference type="Pfam" id="PF20256">
    <property type="entry name" value="MoCoBD_2"/>
    <property type="match status" value="1"/>
</dbReference>
<dbReference type="OrthoDB" id="57164at2157"/>
<dbReference type="InterPro" id="IPR008274">
    <property type="entry name" value="AldOxase/xan_DH_MoCoBD1"/>
</dbReference>
<dbReference type="InterPro" id="IPR036856">
    <property type="entry name" value="Ald_Oxase/Xan_DH_a/b_sf"/>
</dbReference>
<gene>
    <name evidence="4" type="ORF">ATY89_06870</name>
    <name evidence="5" type="ORF">ATZ20_09890</name>
</gene>
<dbReference type="EMBL" id="CP013695">
    <property type="protein sequence ID" value="ALU32425.1"/>
    <property type="molecule type" value="Genomic_DNA"/>
</dbReference>
<evidence type="ECO:0000313" key="7">
    <source>
        <dbReference type="Proteomes" id="UP000065473"/>
    </source>
</evidence>
<dbReference type="SUPFAM" id="SSF54665">
    <property type="entry name" value="CO dehydrogenase molybdoprotein N-domain-like"/>
    <property type="match status" value="1"/>
</dbReference>
<dbReference type="Proteomes" id="UP000065473">
    <property type="component" value="Chromosome"/>
</dbReference>
<evidence type="ECO:0000256" key="1">
    <source>
        <dbReference type="ARBA" id="ARBA00022505"/>
    </source>
</evidence>
<sequence>MSTHYVEGSRVVNGSSEFINDIPNPSGTLFMAIYRSNLPHGVIKKVDVSEVFNHGGIAYTNQELLKVIKNPFPLGVDLPIKYYAVAKDKVRFVGEPIAIVLARDLYKAVDLLDYVNVEVDPLPAVTSVREALDKKALVHEELGSNIAVNRKMSYGDMVRAFSESPVVIKNEFKVTKHSALPLEGYGVLAYKTDTLNIVANFQGPMLEAYFISRALGISLNWIKLSTPRDIGGSFGVKYSLYPYMTIAAAASILSNHPVRWIESRTESFLYSSSSGDREGYVEIASDKEGKIKGIRYAFFEDVGAYPRPPEPGALFRVHGNLNGAYDVRNIEVNHTVVLTNKSPTGLNRAYGAPQFYFALETTIDKLAEELGISPIEIRKRNVITEFNKRINSDYFYETPTGGLYPRQDYIRVLKLLEEEYSKIKREPLTGIGVSLFLEPSGTNLGYVDLALEGSKRRHKHSASGDYIIMSLNFDGSISVFINGTNEGLGHETVTAEVVAKEFGIDVSRVKVENRVDTSLPWTIASGSYSSRFAPIVITGVLKACNELKDKLSDVAKRFLETEEVYYENGKFYAKKDSTKSVDLKTLASAFHWDPYSNPGSLSVVSFYNSPYLAPPEGDKINSSLGYSIQAHLAVVRIDPITYDVKVEKYIIIHDVGRILKRELLESQMYGSLLHGIAMSLYERLAYDENGNPLITTFDAYETPTFSEMLHTEVDIHHFESDINYIPSKALGSGEGPIMGVPATIANAVSDAIGKRITQIPITPEIIMGLIEDGVK</sequence>
<organism evidence="4 7">
    <name type="scientific">Sulfolobus acidocaldarius</name>
    <dbReference type="NCBI Taxonomy" id="2285"/>
    <lineage>
        <taxon>Archaea</taxon>
        <taxon>Thermoproteota</taxon>
        <taxon>Thermoprotei</taxon>
        <taxon>Sulfolobales</taxon>
        <taxon>Sulfolobaceae</taxon>
        <taxon>Sulfolobus</taxon>
    </lineage>
</organism>
<proteinExistence type="predicted"/>
<dbReference type="Pfam" id="PF01315">
    <property type="entry name" value="Ald_Xan_dh_C"/>
    <property type="match status" value="1"/>
</dbReference>
<evidence type="ECO:0000259" key="3">
    <source>
        <dbReference type="SMART" id="SM01008"/>
    </source>
</evidence>
<dbReference type="PaxDb" id="1435377-SUSAZ_10540"/>
<dbReference type="PANTHER" id="PTHR11908:SF132">
    <property type="entry name" value="ALDEHYDE OXIDASE 1-RELATED"/>
    <property type="match status" value="1"/>
</dbReference>
<keyword evidence="2" id="KW-0560">Oxidoreductase</keyword>
<evidence type="ECO:0000313" key="6">
    <source>
        <dbReference type="Proteomes" id="UP000060043"/>
    </source>
</evidence>
<name>A0A0U3F972_9CREN</name>
<evidence type="ECO:0000313" key="4">
    <source>
        <dbReference type="EMBL" id="ALU29690.1"/>
    </source>
</evidence>
<dbReference type="SUPFAM" id="SSF56003">
    <property type="entry name" value="Molybdenum cofactor-binding domain"/>
    <property type="match status" value="1"/>
</dbReference>
<feature type="domain" description="Aldehyde oxidase/xanthine dehydrogenase a/b hammerhead" evidence="3">
    <location>
        <begin position="13"/>
        <end position="123"/>
    </location>
</feature>
<dbReference type="GO" id="GO:0005506">
    <property type="term" value="F:iron ion binding"/>
    <property type="evidence" value="ECO:0007669"/>
    <property type="project" value="InterPro"/>
</dbReference>
<dbReference type="InterPro" id="IPR046867">
    <property type="entry name" value="AldOxase/xan_DH_MoCoBD2"/>
</dbReference>
<dbReference type="InterPro" id="IPR016208">
    <property type="entry name" value="Ald_Oxase/xanthine_DH-like"/>
</dbReference>
<evidence type="ECO:0000313" key="5">
    <source>
        <dbReference type="EMBL" id="ALU32425.1"/>
    </source>
</evidence>
<dbReference type="GeneID" id="14552760"/>
<dbReference type="GO" id="GO:0016491">
    <property type="term" value="F:oxidoreductase activity"/>
    <property type="evidence" value="ECO:0007669"/>
    <property type="project" value="UniProtKB-KW"/>
</dbReference>
<dbReference type="AlphaFoldDB" id="A0A0U3F972"/>
<evidence type="ECO:0000256" key="2">
    <source>
        <dbReference type="ARBA" id="ARBA00023002"/>
    </source>
</evidence>
<keyword evidence="1" id="KW-0500">Molybdenum</keyword>
<protein>
    <submittedName>
        <fullName evidence="4">Xanthine dehydrogenase</fullName>
    </submittedName>
</protein>
<dbReference type="Gene3D" id="3.30.365.10">
    <property type="entry name" value="Aldehyde oxidase/xanthine dehydrogenase, molybdopterin binding domain"/>
    <property type="match status" value="4"/>
</dbReference>
<dbReference type="InterPro" id="IPR000674">
    <property type="entry name" value="Ald_Oxase/Xan_DH_a/b"/>
</dbReference>
<dbReference type="OMA" id="MAIYRSP"/>
<dbReference type="InterPro" id="IPR037165">
    <property type="entry name" value="AldOxase/xan_DH_Mopterin-bd_sf"/>
</dbReference>
<accession>A0A0U3F972</accession>
<dbReference type="Pfam" id="PF02738">
    <property type="entry name" value="MoCoBD_1"/>
    <property type="match status" value="1"/>
</dbReference>
<dbReference type="Proteomes" id="UP000060043">
    <property type="component" value="Chromosome"/>
</dbReference>
<dbReference type="PANTHER" id="PTHR11908">
    <property type="entry name" value="XANTHINE DEHYDROGENASE"/>
    <property type="match status" value="1"/>
</dbReference>
<dbReference type="STRING" id="1435377.SUSAZ_10540"/>
<reference evidence="6 7" key="1">
    <citation type="submission" date="2015-12" db="EMBL/GenBank/DDBJ databases">
        <title>A stable core within a dynamic pangenome in Sulfolobus acidocaldarius.</title>
        <authorList>
            <person name="Anderson R."/>
            <person name="Kouris A."/>
            <person name="Seward C."/>
            <person name="Campbell K."/>
            <person name="Whitaker R."/>
        </authorList>
    </citation>
    <scope>NUCLEOTIDE SEQUENCE [LARGE SCALE GENOMIC DNA]</scope>
    <source>
        <strain evidence="4 7">GG12-C01-09</strain>
        <strain evidence="5 6">NG05B_CO5_07</strain>
    </source>
</reference>
<dbReference type="SMART" id="SM01008">
    <property type="entry name" value="Ald_Xan_dh_C"/>
    <property type="match status" value="1"/>
</dbReference>
<dbReference type="Gene3D" id="3.90.1170.50">
    <property type="entry name" value="Aldehyde oxidase/xanthine dehydrogenase, a/b hammerhead"/>
    <property type="match status" value="1"/>
</dbReference>
<dbReference type="RefSeq" id="WP_011279035.1">
    <property type="nucleotide sequence ID" value="NZ_BHWZ01000006.1"/>
</dbReference>